<keyword evidence="3" id="KW-1185">Reference proteome</keyword>
<evidence type="ECO:0000313" key="2">
    <source>
        <dbReference type="EMBL" id="NML65175.1"/>
    </source>
</evidence>
<dbReference type="Proteomes" id="UP000559626">
    <property type="component" value="Unassembled WGS sequence"/>
</dbReference>
<dbReference type="InterPro" id="IPR025161">
    <property type="entry name" value="IS402-like_dom"/>
</dbReference>
<dbReference type="Pfam" id="PF13340">
    <property type="entry name" value="DUF4096"/>
    <property type="match status" value="1"/>
</dbReference>
<dbReference type="AlphaFoldDB" id="A0A7Y0FM60"/>
<name>A0A7Y0FM60_9BACT</name>
<dbReference type="InterPro" id="IPR052909">
    <property type="entry name" value="Transposase_6_like"/>
</dbReference>
<reference evidence="2 3" key="1">
    <citation type="submission" date="2020-04" db="EMBL/GenBank/DDBJ databases">
        <title>Hymenobacter polaris sp. nov., isolated from Arctic soil.</title>
        <authorList>
            <person name="Dahal R.H."/>
        </authorList>
    </citation>
    <scope>NUCLEOTIDE SEQUENCE [LARGE SCALE GENOMIC DNA]</scope>
    <source>
        <strain evidence="2 3">RP-2-7</strain>
    </source>
</reference>
<accession>A0A7Y0FM60</accession>
<dbReference type="EMBL" id="JABBGH010000001">
    <property type="protein sequence ID" value="NML65175.1"/>
    <property type="molecule type" value="Genomic_DNA"/>
</dbReference>
<organism evidence="2 3">
    <name type="scientific">Hymenobacter polaris</name>
    <dbReference type="NCBI Taxonomy" id="2682546"/>
    <lineage>
        <taxon>Bacteria</taxon>
        <taxon>Pseudomonadati</taxon>
        <taxon>Bacteroidota</taxon>
        <taxon>Cytophagia</taxon>
        <taxon>Cytophagales</taxon>
        <taxon>Hymenobacteraceae</taxon>
        <taxon>Hymenobacter</taxon>
    </lineage>
</organism>
<feature type="domain" description="Insertion element IS402-like" evidence="1">
    <location>
        <begin position="6"/>
        <end position="69"/>
    </location>
</feature>
<evidence type="ECO:0000313" key="3">
    <source>
        <dbReference type="Proteomes" id="UP000559626"/>
    </source>
</evidence>
<dbReference type="PANTHER" id="PTHR46637:SF1">
    <property type="entry name" value="BLL5188 PROTEIN"/>
    <property type="match status" value="1"/>
</dbReference>
<gene>
    <name evidence="2" type="ORF">HHL22_08160</name>
</gene>
<proteinExistence type="predicted"/>
<evidence type="ECO:0000259" key="1">
    <source>
        <dbReference type="Pfam" id="PF13340"/>
    </source>
</evidence>
<protein>
    <submittedName>
        <fullName evidence="2">Transposase</fullName>
    </submittedName>
</protein>
<sequence>MRRYELKDADWARLAPLLPGKVEDVGRSAADNRLFVNTVLWIARSGAPWRDLLPERFGPWNSVYRRFRR</sequence>
<comment type="caution">
    <text evidence="2">The sequence shown here is derived from an EMBL/GenBank/DDBJ whole genome shotgun (WGS) entry which is preliminary data.</text>
</comment>
<dbReference type="PANTHER" id="PTHR46637">
    <property type="entry name" value="TIS1421-TRANSPOSASE PROTEIN A"/>
    <property type="match status" value="1"/>
</dbReference>